<proteinExistence type="predicted"/>
<dbReference type="Proteomes" id="UP000605848">
    <property type="component" value="Unassembled WGS sequence"/>
</dbReference>
<evidence type="ECO:0000313" key="1">
    <source>
        <dbReference type="EMBL" id="MBL0406290.1"/>
    </source>
</evidence>
<organism evidence="1 2">
    <name type="scientific">Microvirga aerilata</name>
    <dbReference type="NCBI Taxonomy" id="670292"/>
    <lineage>
        <taxon>Bacteria</taxon>
        <taxon>Pseudomonadati</taxon>
        <taxon>Pseudomonadota</taxon>
        <taxon>Alphaproteobacteria</taxon>
        <taxon>Hyphomicrobiales</taxon>
        <taxon>Methylobacteriaceae</taxon>
        <taxon>Microvirga</taxon>
    </lineage>
</organism>
<dbReference type="Pfam" id="PF00353">
    <property type="entry name" value="HemolysinCabind"/>
    <property type="match status" value="1"/>
</dbReference>
<dbReference type="GO" id="GO:0005509">
    <property type="term" value="F:calcium ion binding"/>
    <property type="evidence" value="ECO:0007669"/>
    <property type="project" value="InterPro"/>
</dbReference>
<gene>
    <name evidence="1" type="ORF">JKG68_20225</name>
</gene>
<reference evidence="1" key="1">
    <citation type="submission" date="2021-01" db="EMBL/GenBank/DDBJ databases">
        <title>Microvirga sp.</title>
        <authorList>
            <person name="Kim M.K."/>
        </authorList>
    </citation>
    <scope>NUCLEOTIDE SEQUENCE</scope>
    <source>
        <strain evidence="1">5420S-16</strain>
    </source>
</reference>
<dbReference type="InterPro" id="IPR018511">
    <property type="entry name" value="Hemolysin-typ_Ca-bd_CS"/>
</dbReference>
<sequence>MADTIAPVLKSLGLPSVIYSDGVQRAIALTADAEDTGGAGTSAIQVSLSKPVTQLDADGQTWVSDTLYFDGTVDSFGDGRSTLQWNLSPLTEVGPYTILSVYVVDGAGNERTYAPADLAAIGVPSSFTIDAFDLVTNGSRAKESIRGGSGNDKLNGGLGNDTLFGGGGKDAFVFSTKPSRSNRDNVTDFKVTDDSIWLDNAVFKKLGMGSDAAPVQLKKSFFTINSKAKDKNDYVIYNRKIGVLSYDADGSGKGKAVEFAQLKKGLALKYDDLFVI</sequence>
<dbReference type="InterPro" id="IPR011049">
    <property type="entry name" value="Serralysin-like_metalloprot_C"/>
</dbReference>
<keyword evidence="2" id="KW-1185">Reference proteome</keyword>
<dbReference type="EMBL" id="JAEQMY010000037">
    <property type="protein sequence ID" value="MBL0406290.1"/>
    <property type="molecule type" value="Genomic_DNA"/>
</dbReference>
<dbReference type="AlphaFoldDB" id="A0A937D3D7"/>
<comment type="caution">
    <text evidence="1">The sequence shown here is derived from an EMBL/GenBank/DDBJ whole genome shotgun (WGS) entry which is preliminary data.</text>
</comment>
<dbReference type="PRINTS" id="PR00313">
    <property type="entry name" value="CABNDNGRPT"/>
</dbReference>
<dbReference type="InterPro" id="IPR001343">
    <property type="entry name" value="Hemolysn_Ca-bd"/>
</dbReference>
<dbReference type="PROSITE" id="PS00330">
    <property type="entry name" value="HEMOLYSIN_CALCIUM"/>
    <property type="match status" value="1"/>
</dbReference>
<dbReference type="Gene3D" id="2.150.10.10">
    <property type="entry name" value="Serralysin-like metalloprotease, C-terminal"/>
    <property type="match status" value="1"/>
</dbReference>
<name>A0A937D3D7_9HYPH</name>
<dbReference type="RefSeq" id="WP_202063124.1">
    <property type="nucleotide sequence ID" value="NZ_JAEQMY010000037.1"/>
</dbReference>
<dbReference type="SUPFAM" id="SSF51120">
    <property type="entry name" value="beta-Roll"/>
    <property type="match status" value="1"/>
</dbReference>
<accession>A0A937D3D7</accession>
<evidence type="ECO:0008006" key="3">
    <source>
        <dbReference type="Google" id="ProtNLM"/>
    </source>
</evidence>
<protein>
    <recommendedName>
        <fullName evidence="3">Peptidase M10 serralysin C-terminal domain-containing protein</fullName>
    </recommendedName>
</protein>
<evidence type="ECO:0000313" key="2">
    <source>
        <dbReference type="Proteomes" id="UP000605848"/>
    </source>
</evidence>